<dbReference type="EMBL" id="CM042035">
    <property type="protein sequence ID" value="KAI3755032.1"/>
    <property type="molecule type" value="Genomic_DNA"/>
</dbReference>
<sequence length="616" mass="68335">MAVTSKRQANASRRAKTGGTAKAVDYETQKRLDAMEIQMARLGRPSGREVSNVSQGYPVCDGCGDLRHIVESCPREHGKPEEVNQIGGWELALVPEPLTPGGYQRNSEIQIKTNELFERQLGQLAKRIAKVVGRAPRQLPSDTKLNPQHQGANSSISRNANVSQVSTLRRGKVYSNFTSTSPDVEGVVVDLGEDGESDSDLEAVIIKQPKKVTFSETSKTKPNTAVTQGVEVENNTIPYPAALLEPSKKNTTKRGPQQDELWDMFKQVKINLPLLDAIRQVLAYAKYLKELCTQTRHLKIPKKLDLTDNVNAVLLGAFPPKLQDPGAPLTSVQIGELKINKVLLDHGTSVSILQGSLYDQYNFGHLQKADTIMVLADLTLKLPRGILTDVIVKVEDFYYLVDFSVLDYATSTNDRHPNVILGRPFLKTAQCVINCVTGTVDMAFGNRRLRLNIFASTIPIPINVECFMADAVEGCHPHENEGETLEPCIVCDLKQEEYELDMQQAEAQVEVYALREKMSNWSLQVESLPDHIDTQLKPSLESPPKMDLKYLPKHLKYAFAGDNNTLPIIIVAGLTEEQEQALMKVLIAHRAAIGWTIADLKGICPAIFMHKIITEE</sequence>
<protein>
    <submittedName>
        <fullName evidence="1">Uncharacterized protein</fullName>
    </submittedName>
</protein>
<name>A0ACB9E8A4_9ASTR</name>
<reference evidence="1 2" key="2">
    <citation type="journal article" date="2022" name="Mol. Ecol. Resour.">
        <title>The genomes of chicory, endive, great burdock and yacon provide insights into Asteraceae paleo-polyploidization history and plant inulin production.</title>
        <authorList>
            <person name="Fan W."/>
            <person name="Wang S."/>
            <person name="Wang H."/>
            <person name="Wang A."/>
            <person name="Jiang F."/>
            <person name="Liu H."/>
            <person name="Zhao H."/>
            <person name="Xu D."/>
            <person name="Zhang Y."/>
        </authorList>
    </citation>
    <scope>NUCLEOTIDE SEQUENCE [LARGE SCALE GENOMIC DNA]</scope>
    <source>
        <strain evidence="2">cv. Yunnan</strain>
        <tissue evidence="1">Leaves</tissue>
    </source>
</reference>
<comment type="caution">
    <text evidence="1">The sequence shown here is derived from an EMBL/GenBank/DDBJ whole genome shotgun (WGS) entry which is preliminary data.</text>
</comment>
<evidence type="ECO:0000313" key="2">
    <source>
        <dbReference type="Proteomes" id="UP001056120"/>
    </source>
</evidence>
<reference evidence="2" key="1">
    <citation type="journal article" date="2022" name="Mol. Ecol. Resour.">
        <title>The genomes of chicory, endive, great burdock and yacon provide insights into Asteraceae palaeo-polyploidization history and plant inulin production.</title>
        <authorList>
            <person name="Fan W."/>
            <person name="Wang S."/>
            <person name="Wang H."/>
            <person name="Wang A."/>
            <person name="Jiang F."/>
            <person name="Liu H."/>
            <person name="Zhao H."/>
            <person name="Xu D."/>
            <person name="Zhang Y."/>
        </authorList>
    </citation>
    <scope>NUCLEOTIDE SEQUENCE [LARGE SCALE GENOMIC DNA]</scope>
    <source>
        <strain evidence="2">cv. Yunnan</strain>
    </source>
</reference>
<proteinExistence type="predicted"/>
<keyword evidence="2" id="KW-1185">Reference proteome</keyword>
<accession>A0ACB9E8A4</accession>
<evidence type="ECO:0000313" key="1">
    <source>
        <dbReference type="EMBL" id="KAI3755032.1"/>
    </source>
</evidence>
<gene>
    <name evidence="1" type="ORF">L1987_54825</name>
</gene>
<organism evidence="1 2">
    <name type="scientific">Smallanthus sonchifolius</name>
    <dbReference type="NCBI Taxonomy" id="185202"/>
    <lineage>
        <taxon>Eukaryota</taxon>
        <taxon>Viridiplantae</taxon>
        <taxon>Streptophyta</taxon>
        <taxon>Embryophyta</taxon>
        <taxon>Tracheophyta</taxon>
        <taxon>Spermatophyta</taxon>
        <taxon>Magnoliopsida</taxon>
        <taxon>eudicotyledons</taxon>
        <taxon>Gunneridae</taxon>
        <taxon>Pentapetalae</taxon>
        <taxon>asterids</taxon>
        <taxon>campanulids</taxon>
        <taxon>Asterales</taxon>
        <taxon>Asteraceae</taxon>
        <taxon>Asteroideae</taxon>
        <taxon>Heliantheae alliance</taxon>
        <taxon>Millerieae</taxon>
        <taxon>Smallanthus</taxon>
    </lineage>
</organism>
<dbReference type="Proteomes" id="UP001056120">
    <property type="component" value="Linkage Group LG18"/>
</dbReference>